<comment type="caution">
    <text evidence="2">The sequence shown here is derived from an EMBL/GenBank/DDBJ whole genome shotgun (WGS) entry which is preliminary data.</text>
</comment>
<dbReference type="EMBL" id="WNYA01094209">
    <property type="protein sequence ID" value="KAG8534702.1"/>
    <property type="molecule type" value="Genomic_DNA"/>
</dbReference>
<dbReference type="Proteomes" id="UP000824782">
    <property type="component" value="Unassembled WGS sequence"/>
</dbReference>
<dbReference type="AlphaFoldDB" id="A0AAV6YBU6"/>
<accession>A0AAV6YBU6</accession>
<feature type="compositionally biased region" description="Polar residues" evidence="1">
    <location>
        <begin position="1"/>
        <end position="10"/>
    </location>
</feature>
<evidence type="ECO:0000313" key="3">
    <source>
        <dbReference type="Proteomes" id="UP000824782"/>
    </source>
</evidence>
<sequence length="95" mass="9961">MEQTLTQRSLRTAPAPPGATQPAARGGAMHRPYGAGTRRAFLRGRGLCVSGRGGGIRCVGARPVLVLRDSPLVAAPCRGRREWKTVCPLTPGSSP</sequence>
<organism evidence="2 3">
    <name type="scientific">Engystomops pustulosus</name>
    <name type="common">Tungara frog</name>
    <name type="synonym">Physalaemus pustulosus</name>
    <dbReference type="NCBI Taxonomy" id="76066"/>
    <lineage>
        <taxon>Eukaryota</taxon>
        <taxon>Metazoa</taxon>
        <taxon>Chordata</taxon>
        <taxon>Craniata</taxon>
        <taxon>Vertebrata</taxon>
        <taxon>Euteleostomi</taxon>
        <taxon>Amphibia</taxon>
        <taxon>Batrachia</taxon>
        <taxon>Anura</taxon>
        <taxon>Neobatrachia</taxon>
        <taxon>Hyloidea</taxon>
        <taxon>Leptodactylidae</taxon>
        <taxon>Leiuperinae</taxon>
        <taxon>Engystomops</taxon>
    </lineage>
</organism>
<feature type="region of interest" description="Disordered" evidence="1">
    <location>
        <begin position="1"/>
        <end position="35"/>
    </location>
</feature>
<gene>
    <name evidence="2" type="ORF">GDO81_018778</name>
</gene>
<evidence type="ECO:0000313" key="2">
    <source>
        <dbReference type="EMBL" id="KAG8534702.1"/>
    </source>
</evidence>
<proteinExistence type="predicted"/>
<reference evidence="2" key="1">
    <citation type="thesis" date="2020" institute="ProQuest LLC" country="789 East Eisenhower Parkway, Ann Arbor, MI, USA">
        <title>Comparative Genomics and Chromosome Evolution.</title>
        <authorList>
            <person name="Mudd A.B."/>
        </authorList>
    </citation>
    <scope>NUCLEOTIDE SEQUENCE</scope>
    <source>
        <strain evidence="2">237g6f4</strain>
        <tissue evidence="2">Blood</tissue>
    </source>
</reference>
<evidence type="ECO:0000256" key="1">
    <source>
        <dbReference type="SAM" id="MobiDB-lite"/>
    </source>
</evidence>
<protein>
    <submittedName>
        <fullName evidence="2">Uncharacterized protein</fullName>
    </submittedName>
</protein>
<name>A0AAV6YBU6_ENGPU</name>
<keyword evidence="3" id="KW-1185">Reference proteome</keyword>